<accession>A0A9P0QEU4</accession>
<sequence length="108" mass="12180">ISFEKSVSILFKKKPKRNLGDRRGAQAIEKGYQIIETYEIWEYDTIQLSKDQEGIVVREQDLPPTLTTNAIYARASTSTSRTSPMCMRATKVNGDKKGVETAFFCALV</sequence>
<evidence type="ECO:0000313" key="2">
    <source>
        <dbReference type="Proteomes" id="UP001152888"/>
    </source>
</evidence>
<keyword evidence="2" id="KW-1185">Reference proteome</keyword>
<feature type="non-terminal residue" evidence="1">
    <location>
        <position position="108"/>
    </location>
</feature>
<dbReference type="EMBL" id="CAKOFQ010009980">
    <property type="protein sequence ID" value="CAH2018847.1"/>
    <property type="molecule type" value="Genomic_DNA"/>
</dbReference>
<proteinExistence type="predicted"/>
<dbReference type="Proteomes" id="UP001152888">
    <property type="component" value="Unassembled WGS sequence"/>
</dbReference>
<dbReference type="AlphaFoldDB" id="A0A9P0QEU4"/>
<comment type="caution">
    <text evidence="1">The sequence shown here is derived from an EMBL/GenBank/DDBJ whole genome shotgun (WGS) entry which is preliminary data.</text>
</comment>
<name>A0A9P0QEU4_ACAOB</name>
<organism evidence="1 2">
    <name type="scientific">Acanthoscelides obtectus</name>
    <name type="common">Bean weevil</name>
    <name type="synonym">Bruchus obtectus</name>
    <dbReference type="NCBI Taxonomy" id="200917"/>
    <lineage>
        <taxon>Eukaryota</taxon>
        <taxon>Metazoa</taxon>
        <taxon>Ecdysozoa</taxon>
        <taxon>Arthropoda</taxon>
        <taxon>Hexapoda</taxon>
        <taxon>Insecta</taxon>
        <taxon>Pterygota</taxon>
        <taxon>Neoptera</taxon>
        <taxon>Endopterygota</taxon>
        <taxon>Coleoptera</taxon>
        <taxon>Polyphaga</taxon>
        <taxon>Cucujiformia</taxon>
        <taxon>Chrysomeloidea</taxon>
        <taxon>Chrysomelidae</taxon>
        <taxon>Bruchinae</taxon>
        <taxon>Bruchini</taxon>
        <taxon>Acanthoscelides</taxon>
    </lineage>
</organism>
<reference evidence="1" key="1">
    <citation type="submission" date="2022-03" db="EMBL/GenBank/DDBJ databases">
        <authorList>
            <person name="Sayadi A."/>
        </authorList>
    </citation>
    <scope>NUCLEOTIDE SEQUENCE</scope>
</reference>
<protein>
    <submittedName>
        <fullName evidence="1">Uncharacterized protein</fullName>
    </submittedName>
</protein>
<evidence type="ECO:0000313" key="1">
    <source>
        <dbReference type="EMBL" id="CAH2018847.1"/>
    </source>
</evidence>
<gene>
    <name evidence="1" type="ORF">ACAOBT_LOCUS36879</name>
</gene>